<keyword evidence="8" id="KW-0560">Oxidoreductase</keyword>
<dbReference type="GO" id="GO:0004497">
    <property type="term" value="F:monooxygenase activity"/>
    <property type="evidence" value="ECO:0007669"/>
    <property type="project" value="UniProtKB-KW"/>
</dbReference>
<dbReference type="InterPro" id="IPR036396">
    <property type="entry name" value="Cyt_P450_sf"/>
</dbReference>
<comment type="subcellular location">
    <subcellularLocation>
        <location evidence="2">Membrane</location>
    </subcellularLocation>
</comment>
<sequence>MNKQGHIQKPTLNPLITILTKGLTTLQGDEWATHRRIINPAFHLEKLKGMIPVFVNSSAVLIEKWKKTIAPGGTLEVDIWPEFQELTGDMISRTAFGSSYEEGNEILKFQKELQNLVMETMQSLYIPGLRITSMLRALIEGKEEMMKKREANEDNLLSLLSQSNNENNPQVTTSQTSKYHMTMDEIIEECKQFYLAGHETTSSWDNDPDAEVISHLKIVNMILHEVLRLYPPVIALYQHAHKESKIGNLNIQAGVDLVLPILLVNRDPELWGDDAEYFKPKRFF</sequence>
<dbReference type="Gene3D" id="1.10.630.10">
    <property type="entry name" value="Cytochrome P450"/>
    <property type="match status" value="2"/>
</dbReference>
<dbReference type="SUPFAM" id="SSF48264">
    <property type="entry name" value="Cytochrome P450"/>
    <property type="match status" value="1"/>
</dbReference>
<dbReference type="Pfam" id="PF00067">
    <property type="entry name" value="p450"/>
    <property type="match status" value="2"/>
</dbReference>
<organism evidence="12 13">
    <name type="scientific">Buddleja alternifolia</name>
    <dbReference type="NCBI Taxonomy" id="168488"/>
    <lineage>
        <taxon>Eukaryota</taxon>
        <taxon>Viridiplantae</taxon>
        <taxon>Streptophyta</taxon>
        <taxon>Embryophyta</taxon>
        <taxon>Tracheophyta</taxon>
        <taxon>Spermatophyta</taxon>
        <taxon>Magnoliopsida</taxon>
        <taxon>eudicotyledons</taxon>
        <taxon>Gunneridae</taxon>
        <taxon>Pentapetalae</taxon>
        <taxon>asterids</taxon>
        <taxon>lamiids</taxon>
        <taxon>Lamiales</taxon>
        <taxon>Scrophulariaceae</taxon>
        <taxon>Buddlejeae</taxon>
        <taxon>Buddleja</taxon>
    </lineage>
</organism>
<keyword evidence="13" id="KW-1185">Reference proteome</keyword>
<evidence type="ECO:0000313" key="13">
    <source>
        <dbReference type="Proteomes" id="UP000826271"/>
    </source>
</evidence>
<keyword evidence="6" id="KW-0479">Metal-binding</keyword>
<keyword evidence="5" id="KW-0812">Transmembrane</keyword>
<evidence type="ECO:0000256" key="8">
    <source>
        <dbReference type="ARBA" id="ARBA00023002"/>
    </source>
</evidence>
<reference evidence="12" key="1">
    <citation type="submission" date="2019-10" db="EMBL/GenBank/DDBJ databases">
        <authorList>
            <person name="Zhang R."/>
            <person name="Pan Y."/>
            <person name="Wang J."/>
            <person name="Ma R."/>
            <person name="Yu S."/>
        </authorList>
    </citation>
    <scope>NUCLEOTIDE SEQUENCE</scope>
    <source>
        <strain evidence="12">LA-IB0</strain>
        <tissue evidence="12">Leaf</tissue>
    </source>
</reference>
<dbReference type="AlphaFoldDB" id="A0AAV6WFM2"/>
<proteinExistence type="inferred from homology"/>
<keyword evidence="11" id="KW-0472">Membrane</keyword>
<evidence type="ECO:0000256" key="2">
    <source>
        <dbReference type="ARBA" id="ARBA00004370"/>
    </source>
</evidence>
<evidence type="ECO:0000256" key="1">
    <source>
        <dbReference type="ARBA" id="ARBA00001971"/>
    </source>
</evidence>
<evidence type="ECO:0000256" key="3">
    <source>
        <dbReference type="ARBA" id="ARBA00010617"/>
    </source>
</evidence>
<comment type="similarity">
    <text evidence="3">Belongs to the cytochrome P450 family.</text>
</comment>
<keyword evidence="10" id="KW-0503">Monooxygenase</keyword>
<dbReference type="Proteomes" id="UP000826271">
    <property type="component" value="Unassembled WGS sequence"/>
</dbReference>
<dbReference type="InterPro" id="IPR001128">
    <property type="entry name" value="Cyt_P450"/>
</dbReference>
<dbReference type="PANTHER" id="PTHR24282">
    <property type="entry name" value="CYTOCHROME P450 FAMILY MEMBER"/>
    <property type="match status" value="1"/>
</dbReference>
<gene>
    <name evidence="12" type="ORF">BUALT_Bualt16G0044400</name>
</gene>
<keyword evidence="7" id="KW-1133">Transmembrane helix</keyword>
<accession>A0AAV6WFM2</accession>
<dbReference type="InterPro" id="IPR002402">
    <property type="entry name" value="Cyt_P450_E_grp-II"/>
</dbReference>
<dbReference type="EMBL" id="WHWC01000016">
    <property type="protein sequence ID" value="KAG8367167.1"/>
    <property type="molecule type" value="Genomic_DNA"/>
</dbReference>
<keyword evidence="4" id="KW-0349">Heme</keyword>
<evidence type="ECO:0000256" key="4">
    <source>
        <dbReference type="ARBA" id="ARBA00022617"/>
    </source>
</evidence>
<evidence type="ECO:0000256" key="6">
    <source>
        <dbReference type="ARBA" id="ARBA00022723"/>
    </source>
</evidence>
<evidence type="ECO:0000256" key="9">
    <source>
        <dbReference type="ARBA" id="ARBA00023004"/>
    </source>
</evidence>
<dbReference type="GO" id="GO:0016705">
    <property type="term" value="F:oxidoreductase activity, acting on paired donors, with incorporation or reduction of molecular oxygen"/>
    <property type="evidence" value="ECO:0007669"/>
    <property type="project" value="InterPro"/>
</dbReference>
<evidence type="ECO:0000256" key="10">
    <source>
        <dbReference type="ARBA" id="ARBA00023033"/>
    </source>
</evidence>
<dbReference type="InterPro" id="IPR050665">
    <property type="entry name" value="Cytochrome_P450_Monooxygen"/>
</dbReference>
<comment type="caution">
    <text evidence="12">The sequence shown here is derived from an EMBL/GenBank/DDBJ whole genome shotgun (WGS) entry which is preliminary data.</text>
</comment>
<name>A0AAV6WFM2_9LAMI</name>
<dbReference type="PRINTS" id="PR00464">
    <property type="entry name" value="EP450II"/>
</dbReference>
<evidence type="ECO:0008006" key="14">
    <source>
        <dbReference type="Google" id="ProtNLM"/>
    </source>
</evidence>
<evidence type="ECO:0000256" key="11">
    <source>
        <dbReference type="ARBA" id="ARBA00023136"/>
    </source>
</evidence>
<keyword evidence="9" id="KW-0408">Iron</keyword>
<dbReference type="GO" id="GO:0005506">
    <property type="term" value="F:iron ion binding"/>
    <property type="evidence" value="ECO:0007669"/>
    <property type="project" value="InterPro"/>
</dbReference>
<dbReference type="GO" id="GO:0020037">
    <property type="term" value="F:heme binding"/>
    <property type="evidence" value="ECO:0007669"/>
    <property type="project" value="InterPro"/>
</dbReference>
<dbReference type="PANTHER" id="PTHR24282:SF94">
    <property type="entry name" value="CYTOCHROME P450 72C1"/>
    <property type="match status" value="1"/>
</dbReference>
<comment type="cofactor">
    <cofactor evidence="1">
        <name>heme</name>
        <dbReference type="ChEBI" id="CHEBI:30413"/>
    </cofactor>
</comment>
<protein>
    <recommendedName>
        <fullName evidence="14">Cytochrome P450</fullName>
    </recommendedName>
</protein>
<dbReference type="GO" id="GO:0016020">
    <property type="term" value="C:membrane"/>
    <property type="evidence" value="ECO:0007669"/>
    <property type="project" value="UniProtKB-SubCell"/>
</dbReference>
<evidence type="ECO:0000313" key="12">
    <source>
        <dbReference type="EMBL" id="KAG8367167.1"/>
    </source>
</evidence>
<evidence type="ECO:0000256" key="7">
    <source>
        <dbReference type="ARBA" id="ARBA00022989"/>
    </source>
</evidence>
<evidence type="ECO:0000256" key="5">
    <source>
        <dbReference type="ARBA" id="ARBA00022692"/>
    </source>
</evidence>